<dbReference type="Gene3D" id="3.40.50.1820">
    <property type="entry name" value="alpha/beta hydrolase"/>
    <property type="match status" value="1"/>
</dbReference>
<dbReference type="PRINTS" id="PR00111">
    <property type="entry name" value="ABHYDROLASE"/>
</dbReference>
<dbReference type="SUPFAM" id="SSF53474">
    <property type="entry name" value="alpha/beta-Hydrolases"/>
    <property type="match status" value="1"/>
</dbReference>
<dbReference type="Pfam" id="PF00561">
    <property type="entry name" value="Abhydrolase_1"/>
    <property type="match status" value="1"/>
</dbReference>
<evidence type="ECO:0000313" key="4">
    <source>
        <dbReference type="Proteomes" id="UP000244924"/>
    </source>
</evidence>
<protein>
    <submittedName>
        <fullName evidence="3">Sigma factor SigB regulation protein RsbQ</fullName>
    </submittedName>
</protein>
<accession>A0A2R8B7Q7</accession>
<dbReference type="InterPro" id="IPR000073">
    <property type="entry name" value="AB_hydrolase_1"/>
</dbReference>
<evidence type="ECO:0000313" key="3">
    <source>
        <dbReference type="EMBL" id="SPH18661.1"/>
    </source>
</evidence>
<reference evidence="3 4" key="1">
    <citation type="submission" date="2018-03" db="EMBL/GenBank/DDBJ databases">
        <authorList>
            <person name="Keele B.F."/>
        </authorList>
    </citation>
    <scope>NUCLEOTIDE SEQUENCE [LARGE SCALE GENOMIC DNA]</scope>
    <source>
        <strain evidence="3 4">CECT 8626</strain>
    </source>
</reference>
<dbReference type="OrthoDB" id="8680283at2"/>
<gene>
    <name evidence="3" type="primary">rsbQ</name>
    <name evidence="3" type="ORF">DEA8626_02201</name>
</gene>
<comment type="similarity">
    <text evidence="1">Belongs to the AB hydrolase superfamily.</text>
</comment>
<proteinExistence type="inferred from homology"/>
<dbReference type="AlphaFoldDB" id="A0A2R8B7Q7"/>
<evidence type="ECO:0000256" key="1">
    <source>
        <dbReference type="ARBA" id="ARBA00008645"/>
    </source>
</evidence>
<dbReference type="RefSeq" id="WP_108852965.1">
    <property type="nucleotide sequence ID" value="NZ_OMOQ01000001.1"/>
</dbReference>
<name>A0A2R8B7Q7_9RHOB</name>
<sequence>MILARNNVRDTGEVERRPLVFVHGFGCDQSMWRDVVQSFTPDFRIVTYDLTGMGGSDLSEYEPRRYAKLDAHAEDLLDICAHLDLKDAIIVGHSIGATIAVLAANMAPERMKRLILVSPSPSFLEDPATGYNGGYSREDLDGLVKFLDENHLGWSHQMAPTIVGQDPDAPAAIELTQSFCRTDPRIARHFGHVTFFADRRADFERLERPALIIHCNQDALVPMDVAWWMRDHIPESKLEILQATGHCPHMTVPTDAVSAMRNFLEAA</sequence>
<evidence type="ECO:0000259" key="2">
    <source>
        <dbReference type="Pfam" id="PF00561"/>
    </source>
</evidence>
<dbReference type="EMBL" id="OMOQ01000001">
    <property type="protein sequence ID" value="SPH18661.1"/>
    <property type="molecule type" value="Genomic_DNA"/>
</dbReference>
<feature type="domain" description="AB hydrolase-1" evidence="2">
    <location>
        <begin position="18"/>
        <end position="251"/>
    </location>
</feature>
<keyword evidence="4" id="KW-1185">Reference proteome</keyword>
<dbReference type="PANTHER" id="PTHR43039">
    <property type="entry name" value="ESTERASE-RELATED"/>
    <property type="match status" value="1"/>
</dbReference>
<dbReference type="Proteomes" id="UP000244924">
    <property type="component" value="Unassembled WGS sequence"/>
</dbReference>
<dbReference type="InterPro" id="IPR029058">
    <property type="entry name" value="AB_hydrolase_fold"/>
</dbReference>
<organism evidence="3 4">
    <name type="scientific">Albidovulum aquaemixtae</name>
    <dbReference type="NCBI Taxonomy" id="1542388"/>
    <lineage>
        <taxon>Bacteria</taxon>
        <taxon>Pseudomonadati</taxon>
        <taxon>Pseudomonadota</taxon>
        <taxon>Alphaproteobacteria</taxon>
        <taxon>Rhodobacterales</taxon>
        <taxon>Paracoccaceae</taxon>
        <taxon>Albidovulum</taxon>
    </lineage>
</organism>